<dbReference type="Proteomes" id="UP001595698">
    <property type="component" value="Unassembled WGS sequence"/>
</dbReference>
<dbReference type="RefSeq" id="WP_386188105.1">
    <property type="nucleotide sequence ID" value="NZ_JBHSBC010000003.1"/>
</dbReference>
<dbReference type="EMBL" id="JBHSBC010000003">
    <property type="protein sequence ID" value="MFC3979393.1"/>
    <property type="molecule type" value="Genomic_DNA"/>
</dbReference>
<protein>
    <submittedName>
        <fullName evidence="1">ALQxL family class IV lanthipeptide</fullName>
    </submittedName>
</protein>
<keyword evidence="2" id="KW-1185">Reference proteome</keyword>
<gene>
    <name evidence="1" type="ORF">ACFOYY_04620</name>
</gene>
<comment type="caution">
    <text evidence="1">The sequence shown here is derived from an EMBL/GenBank/DDBJ whole genome shotgun (WGS) entry which is preliminary data.</text>
</comment>
<reference evidence="2" key="1">
    <citation type="journal article" date="2019" name="Int. J. Syst. Evol. Microbiol.">
        <title>The Global Catalogue of Microorganisms (GCM) 10K type strain sequencing project: providing services to taxonomists for standard genome sequencing and annotation.</title>
        <authorList>
            <consortium name="The Broad Institute Genomics Platform"/>
            <consortium name="The Broad Institute Genome Sequencing Center for Infectious Disease"/>
            <person name="Wu L."/>
            <person name="Ma J."/>
        </authorList>
    </citation>
    <scope>NUCLEOTIDE SEQUENCE [LARGE SCALE GENOMIC DNA]</scope>
    <source>
        <strain evidence="2">TBRC 7912</strain>
    </source>
</reference>
<sequence length="42" mass="4828">MELDITALDLLPAEEESPLYPCQVTCYPRTCGTHRTCQITEW</sequence>
<evidence type="ECO:0000313" key="1">
    <source>
        <dbReference type="EMBL" id="MFC3979393.1"/>
    </source>
</evidence>
<accession>A0ABV8ESR4</accession>
<proteinExistence type="predicted"/>
<organism evidence="1 2">
    <name type="scientific">Streptosporangium jomthongense</name>
    <dbReference type="NCBI Taxonomy" id="1193683"/>
    <lineage>
        <taxon>Bacteria</taxon>
        <taxon>Bacillati</taxon>
        <taxon>Actinomycetota</taxon>
        <taxon>Actinomycetes</taxon>
        <taxon>Streptosporangiales</taxon>
        <taxon>Streptosporangiaceae</taxon>
        <taxon>Streptosporangium</taxon>
    </lineage>
</organism>
<evidence type="ECO:0000313" key="2">
    <source>
        <dbReference type="Proteomes" id="UP001595698"/>
    </source>
</evidence>
<dbReference type="NCBIfam" id="NF038157">
    <property type="entry name" value="lanti_ALQxL"/>
    <property type="match status" value="1"/>
</dbReference>
<name>A0ABV8ESR4_9ACTN</name>